<dbReference type="Gene3D" id="2.130.10.30">
    <property type="entry name" value="Regulator of chromosome condensation 1/beta-lactamase-inhibitor protein II"/>
    <property type="match status" value="1"/>
</dbReference>
<dbReference type="Pfam" id="PF25390">
    <property type="entry name" value="WD40_RLD"/>
    <property type="match status" value="1"/>
</dbReference>
<feature type="region of interest" description="Disordered" evidence="4">
    <location>
        <begin position="496"/>
        <end position="573"/>
    </location>
</feature>
<protein>
    <recommendedName>
        <fullName evidence="5">RCC1-like domain-containing protein</fullName>
    </recommendedName>
</protein>
<gene>
    <name evidence="6" type="ORF">ECRASSUSDP1_LOCUS4774</name>
</gene>
<evidence type="ECO:0000256" key="1">
    <source>
        <dbReference type="ARBA" id="ARBA00022658"/>
    </source>
</evidence>
<evidence type="ECO:0000256" key="4">
    <source>
        <dbReference type="SAM" id="MobiDB-lite"/>
    </source>
</evidence>
<comment type="caution">
    <text evidence="6">The sequence shown here is derived from an EMBL/GenBank/DDBJ whole genome shotgun (WGS) entry which is preliminary data.</text>
</comment>
<evidence type="ECO:0000256" key="3">
    <source>
        <dbReference type="PROSITE-ProRule" id="PRU00235"/>
    </source>
</evidence>
<feature type="repeat" description="RCC1" evidence="3">
    <location>
        <begin position="437"/>
        <end position="489"/>
    </location>
</feature>
<reference evidence="6" key="1">
    <citation type="submission" date="2023-07" db="EMBL/GenBank/DDBJ databases">
        <authorList>
            <consortium name="AG Swart"/>
            <person name="Singh M."/>
            <person name="Singh A."/>
            <person name="Seah K."/>
            <person name="Emmerich C."/>
        </authorList>
    </citation>
    <scope>NUCLEOTIDE SEQUENCE</scope>
    <source>
        <strain evidence="6">DP1</strain>
    </source>
</reference>
<dbReference type="AlphaFoldDB" id="A0AAD1U7L1"/>
<feature type="compositionally biased region" description="Basic residues" evidence="4">
    <location>
        <begin position="504"/>
        <end position="514"/>
    </location>
</feature>
<sequence length="573" mass="66331">MYTSFRSWKSAASRLKAGLILSSGFVLHQKMIKEEASYSHCHRDLFKTNLISKNFFSSMFPNYSLKCHALSQKQREVLMKTPTDVYVWGNGQQVEMSFDYSNFFPKKLRNFSEKDSPQIIIAKFGEFHEAYLDKEGKIHICKKHRLASMKLKEVDDTYRDDMKQLEIKNRKIMDMTFTRNRLFVLTNKKEVYVWKINFELPEGREDDDIFNSDINEFLTSIELTPVHIKELINIEEIASGTDHFIARDSDGTVWAMGDDTFGQCGQATAGRPEIPPFKERRIGKPVKVLLPSKAASISSGFRHCFAINESGELYGWGYNNQQQLSHSEEFAHEVSQKHVIFEPLKITRDLESKRVVKADGGKDFSIIVTKDRKDVQEVFATGNNLRGQLGINRISHLQDIERIEDASGFVDHLKRAPLTISNLSCGRRHSILTFDYGAFFIWGDNEKGQLGNKKRQFCESPYPVGKFEEKHNVLNVEADFDNCAVIVERLPDKIKDKDDEDKKSKRSKSKRQAKKIQDIPQPIVKELPPPSLTQRIKDRRQELEKMKKNQESLRKRDEEGDIEEKEETQEKKE</sequence>
<proteinExistence type="predicted"/>
<evidence type="ECO:0000313" key="6">
    <source>
        <dbReference type="EMBL" id="CAI2363438.1"/>
    </source>
</evidence>
<organism evidence="6 7">
    <name type="scientific">Euplotes crassus</name>
    <dbReference type="NCBI Taxonomy" id="5936"/>
    <lineage>
        <taxon>Eukaryota</taxon>
        <taxon>Sar</taxon>
        <taxon>Alveolata</taxon>
        <taxon>Ciliophora</taxon>
        <taxon>Intramacronucleata</taxon>
        <taxon>Spirotrichea</taxon>
        <taxon>Hypotrichia</taxon>
        <taxon>Euplotida</taxon>
        <taxon>Euplotidae</taxon>
        <taxon>Moneuplotes</taxon>
    </lineage>
</organism>
<name>A0AAD1U7L1_EUPCR</name>
<dbReference type="Proteomes" id="UP001295684">
    <property type="component" value="Unassembled WGS sequence"/>
</dbReference>
<keyword evidence="1" id="KW-0344">Guanine-nucleotide releasing factor</keyword>
<dbReference type="PROSITE" id="PS50012">
    <property type="entry name" value="RCC1_3"/>
    <property type="match status" value="3"/>
</dbReference>
<feature type="domain" description="RCC1-like" evidence="5">
    <location>
        <begin position="84"/>
        <end position="481"/>
    </location>
</feature>
<dbReference type="EMBL" id="CAMPGE010004589">
    <property type="protein sequence ID" value="CAI2363438.1"/>
    <property type="molecule type" value="Genomic_DNA"/>
</dbReference>
<accession>A0AAD1U7L1</accession>
<dbReference type="InterPro" id="IPR009091">
    <property type="entry name" value="RCC1/BLIP-II"/>
</dbReference>
<feature type="compositionally biased region" description="Basic and acidic residues" evidence="4">
    <location>
        <begin position="535"/>
        <end position="558"/>
    </location>
</feature>
<evidence type="ECO:0000259" key="5">
    <source>
        <dbReference type="Pfam" id="PF25390"/>
    </source>
</evidence>
<feature type="repeat" description="RCC1" evidence="3">
    <location>
        <begin position="251"/>
        <end position="310"/>
    </location>
</feature>
<keyword evidence="2" id="KW-0677">Repeat</keyword>
<dbReference type="PANTHER" id="PTHR45982">
    <property type="entry name" value="REGULATOR OF CHROMOSOME CONDENSATION"/>
    <property type="match status" value="1"/>
</dbReference>
<keyword evidence="7" id="KW-1185">Reference proteome</keyword>
<feature type="repeat" description="RCC1" evidence="3">
    <location>
        <begin position="311"/>
        <end position="371"/>
    </location>
</feature>
<dbReference type="PRINTS" id="PR00633">
    <property type="entry name" value="RCCNDNSATION"/>
</dbReference>
<dbReference type="InterPro" id="IPR058923">
    <property type="entry name" value="RCC1-like_dom"/>
</dbReference>
<dbReference type="InterPro" id="IPR051553">
    <property type="entry name" value="Ran_GTPase-activating"/>
</dbReference>
<evidence type="ECO:0000256" key="2">
    <source>
        <dbReference type="ARBA" id="ARBA00022737"/>
    </source>
</evidence>
<dbReference type="PANTHER" id="PTHR45982:SF1">
    <property type="entry name" value="REGULATOR OF CHROMOSOME CONDENSATION"/>
    <property type="match status" value="1"/>
</dbReference>
<dbReference type="InterPro" id="IPR000408">
    <property type="entry name" value="Reg_chr_condens"/>
</dbReference>
<dbReference type="SUPFAM" id="SSF50985">
    <property type="entry name" value="RCC1/BLIP-II"/>
    <property type="match status" value="1"/>
</dbReference>
<evidence type="ECO:0000313" key="7">
    <source>
        <dbReference type="Proteomes" id="UP001295684"/>
    </source>
</evidence>